<reference evidence="4 5" key="1">
    <citation type="submission" date="2016-10" db="EMBL/GenBank/DDBJ databases">
        <authorList>
            <person name="de Groot N.N."/>
        </authorList>
    </citation>
    <scope>NUCLEOTIDE SEQUENCE [LARGE SCALE GENOMIC DNA]</scope>
    <source>
        <strain evidence="4 5">CGMCC 1.3442</strain>
    </source>
</reference>
<proteinExistence type="inferred from homology"/>
<dbReference type="InterPro" id="IPR023796">
    <property type="entry name" value="Serpin_dom"/>
</dbReference>
<feature type="domain" description="Serpin" evidence="3">
    <location>
        <begin position="45"/>
        <end position="398"/>
    </location>
</feature>
<dbReference type="SUPFAM" id="SSF56574">
    <property type="entry name" value="Serpins"/>
    <property type="match status" value="1"/>
</dbReference>
<dbReference type="AlphaFoldDB" id="A0A1H0DSF0"/>
<dbReference type="InterPro" id="IPR036186">
    <property type="entry name" value="Serpin_sf"/>
</dbReference>
<keyword evidence="2" id="KW-0732">Signal</keyword>
<dbReference type="InterPro" id="IPR042178">
    <property type="entry name" value="Serpin_sf_1"/>
</dbReference>
<dbReference type="PANTHER" id="PTHR11461:SF211">
    <property type="entry name" value="GH10112P-RELATED"/>
    <property type="match status" value="1"/>
</dbReference>
<evidence type="ECO:0000256" key="1">
    <source>
        <dbReference type="RuleBase" id="RU000411"/>
    </source>
</evidence>
<dbReference type="OrthoDB" id="9764871at2"/>
<dbReference type="InterPro" id="IPR000215">
    <property type="entry name" value="Serpin_fam"/>
</dbReference>
<dbReference type="GO" id="GO:0004867">
    <property type="term" value="F:serine-type endopeptidase inhibitor activity"/>
    <property type="evidence" value="ECO:0007669"/>
    <property type="project" value="InterPro"/>
</dbReference>
<name>A0A1H0DSF0_9BACI</name>
<sequence>MYKKLMMTLVMLVLMTACGSSSTQHNLDSSKINDQMMEGNTQFAWDIFNELKDENESVFISPFSISTALTMTYQGASGETKDDMAEVLGYSEIEMEQLNESYQEYINYLNQLSDVDLSVANSIWFREGLQVKDEFIETNEKTFDSGIFERDFTSDQTVDEINHWVSDETEGLIDEIITSSIPGNIQMYLINAIYFKGEWQEKFNKDRTSNEKFHVNKDQSVTVSMMKKEETLQYGEGENYQMIEMEYGEGSTSMYVMLPKDNKSLDAMIQDLDASRWNGMIENMNTEEDVIIEMPSFKVKYGVKSIKDNLISLGMERPFQAADFSGMSESGLRIDDVLHKAVIEVNEEGSEAAAVTAVAMVESGSPERKVFQANRPFLYVIADEETDSILFMGTYYGE</sequence>
<dbReference type="InterPro" id="IPR023795">
    <property type="entry name" value="Serpin_CS"/>
</dbReference>
<dbReference type="SMART" id="SM00093">
    <property type="entry name" value="SERPIN"/>
    <property type="match status" value="1"/>
</dbReference>
<dbReference type="CDD" id="cd19588">
    <property type="entry name" value="serpin_miropin-like"/>
    <property type="match status" value="1"/>
</dbReference>
<evidence type="ECO:0000313" key="4">
    <source>
        <dbReference type="EMBL" id="SDN73008.1"/>
    </source>
</evidence>
<organism evidence="4 5">
    <name type="scientific">Tenuibacillus multivorans</name>
    <dbReference type="NCBI Taxonomy" id="237069"/>
    <lineage>
        <taxon>Bacteria</taxon>
        <taxon>Bacillati</taxon>
        <taxon>Bacillota</taxon>
        <taxon>Bacilli</taxon>
        <taxon>Bacillales</taxon>
        <taxon>Bacillaceae</taxon>
        <taxon>Tenuibacillus</taxon>
    </lineage>
</organism>
<dbReference type="PANTHER" id="PTHR11461">
    <property type="entry name" value="SERINE PROTEASE INHIBITOR, SERPIN"/>
    <property type="match status" value="1"/>
</dbReference>
<dbReference type="EMBL" id="FNIG01000008">
    <property type="protein sequence ID" value="SDN73008.1"/>
    <property type="molecule type" value="Genomic_DNA"/>
</dbReference>
<dbReference type="Gene3D" id="3.30.497.10">
    <property type="entry name" value="Antithrombin, subunit I, domain 2"/>
    <property type="match status" value="1"/>
</dbReference>
<dbReference type="PROSITE" id="PS51257">
    <property type="entry name" value="PROKAR_LIPOPROTEIN"/>
    <property type="match status" value="1"/>
</dbReference>
<accession>A0A1H0DSF0</accession>
<evidence type="ECO:0000256" key="2">
    <source>
        <dbReference type="SAM" id="SignalP"/>
    </source>
</evidence>
<dbReference type="Gene3D" id="2.30.39.10">
    <property type="entry name" value="Alpha-1-antitrypsin, domain 1"/>
    <property type="match status" value="1"/>
</dbReference>
<evidence type="ECO:0000259" key="3">
    <source>
        <dbReference type="SMART" id="SM00093"/>
    </source>
</evidence>
<feature type="chain" id="PRO_5039375509" evidence="2">
    <location>
        <begin position="20"/>
        <end position="398"/>
    </location>
</feature>
<dbReference type="Proteomes" id="UP000199334">
    <property type="component" value="Unassembled WGS sequence"/>
</dbReference>
<gene>
    <name evidence="4" type="ORF">SAMN05216498_2924</name>
</gene>
<evidence type="ECO:0000313" key="5">
    <source>
        <dbReference type="Proteomes" id="UP000199334"/>
    </source>
</evidence>
<dbReference type="STRING" id="237069.SAMN05216498_2924"/>
<comment type="similarity">
    <text evidence="1">Belongs to the serpin family.</text>
</comment>
<dbReference type="PROSITE" id="PS00284">
    <property type="entry name" value="SERPIN"/>
    <property type="match status" value="1"/>
</dbReference>
<dbReference type="Pfam" id="PF00079">
    <property type="entry name" value="Serpin"/>
    <property type="match status" value="1"/>
</dbReference>
<protein>
    <submittedName>
        <fullName evidence="4">Serpin B</fullName>
    </submittedName>
</protein>
<keyword evidence="5" id="KW-1185">Reference proteome</keyword>
<dbReference type="GO" id="GO:0005615">
    <property type="term" value="C:extracellular space"/>
    <property type="evidence" value="ECO:0007669"/>
    <property type="project" value="InterPro"/>
</dbReference>
<dbReference type="RefSeq" id="WP_093857326.1">
    <property type="nucleotide sequence ID" value="NZ_BJVZ01000039.1"/>
</dbReference>
<feature type="signal peptide" evidence="2">
    <location>
        <begin position="1"/>
        <end position="19"/>
    </location>
</feature>
<dbReference type="InterPro" id="IPR042185">
    <property type="entry name" value="Serpin_sf_2"/>
</dbReference>